<organism evidence="2 3">
    <name type="scientific">Kitasatospora purpeofusca</name>
    <dbReference type="NCBI Taxonomy" id="67352"/>
    <lineage>
        <taxon>Bacteria</taxon>
        <taxon>Bacillati</taxon>
        <taxon>Actinomycetota</taxon>
        <taxon>Actinomycetes</taxon>
        <taxon>Kitasatosporales</taxon>
        <taxon>Streptomycetaceae</taxon>
        <taxon>Kitasatospora</taxon>
    </lineage>
</organism>
<gene>
    <name evidence="2" type="ORF">OHA16_15890</name>
</gene>
<evidence type="ECO:0000256" key="1">
    <source>
        <dbReference type="SAM" id="MobiDB-lite"/>
    </source>
</evidence>
<dbReference type="InterPro" id="IPR029069">
    <property type="entry name" value="HotDog_dom_sf"/>
</dbReference>
<sequence length="179" mass="19735">MKYWEDLVGAPDHRFGPLVFGGDLLDRLLDLMGEKHPVHDDDAFARALDRTRRIVPGGFIHSITSGWVVQHGSPAAVVGLRTLAWDFVRPLYPDTPFWFTTRTGRSVEIDDRLGLVESTRRVHDEDDRTYAIGRMSVVVLRRAAAVALTAGPDPAAPGPATEPARAATAPARTSERTER</sequence>
<feature type="region of interest" description="Disordered" evidence="1">
    <location>
        <begin position="150"/>
        <end position="179"/>
    </location>
</feature>
<name>A0ABZ1U155_9ACTN</name>
<keyword evidence="3" id="KW-1185">Reference proteome</keyword>
<accession>A0ABZ1U155</accession>
<dbReference type="SUPFAM" id="SSF54637">
    <property type="entry name" value="Thioesterase/thiol ester dehydrase-isomerase"/>
    <property type="match status" value="1"/>
</dbReference>
<dbReference type="EMBL" id="CP108110">
    <property type="protein sequence ID" value="WUQ84315.1"/>
    <property type="molecule type" value="Genomic_DNA"/>
</dbReference>
<reference evidence="2" key="1">
    <citation type="submission" date="2022-10" db="EMBL/GenBank/DDBJ databases">
        <title>The complete genomes of actinobacterial strains from the NBC collection.</title>
        <authorList>
            <person name="Joergensen T.S."/>
            <person name="Alvarez Arevalo M."/>
            <person name="Sterndorff E.B."/>
            <person name="Faurdal D."/>
            <person name="Vuksanovic O."/>
            <person name="Mourched A.-S."/>
            <person name="Charusanti P."/>
            <person name="Shaw S."/>
            <person name="Blin K."/>
            <person name="Weber T."/>
        </authorList>
    </citation>
    <scope>NUCLEOTIDE SEQUENCE</scope>
    <source>
        <strain evidence="2">NBC_00222</strain>
    </source>
</reference>
<evidence type="ECO:0000313" key="3">
    <source>
        <dbReference type="Proteomes" id="UP001432222"/>
    </source>
</evidence>
<dbReference type="Proteomes" id="UP001432222">
    <property type="component" value="Chromosome"/>
</dbReference>
<feature type="compositionally biased region" description="Low complexity" evidence="1">
    <location>
        <begin position="150"/>
        <end position="172"/>
    </location>
</feature>
<dbReference type="Gene3D" id="3.10.129.10">
    <property type="entry name" value="Hotdog Thioesterase"/>
    <property type="match status" value="1"/>
</dbReference>
<dbReference type="CDD" id="cd03441">
    <property type="entry name" value="R_hydratase_like"/>
    <property type="match status" value="1"/>
</dbReference>
<dbReference type="RefSeq" id="WP_328955189.1">
    <property type="nucleotide sequence ID" value="NZ_CP108110.1"/>
</dbReference>
<protein>
    <submittedName>
        <fullName evidence="2">MaoC family dehydratase</fullName>
    </submittedName>
</protein>
<evidence type="ECO:0000313" key="2">
    <source>
        <dbReference type="EMBL" id="WUQ84315.1"/>
    </source>
</evidence>
<proteinExistence type="predicted"/>